<feature type="compositionally biased region" description="Low complexity" evidence="1">
    <location>
        <begin position="44"/>
        <end position="54"/>
    </location>
</feature>
<dbReference type="Proteomes" id="UP001456524">
    <property type="component" value="Unassembled WGS sequence"/>
</dbReference>
<feature type="signal peptide" evidence="2">
    <location>
        <begin position="1"/>
        <end position="24"/>
    </location>
</feature>
<feature type="region of interest" description="Disordered" evidence="1">
    <location>
        <begin position="99"/>
        <end position="126"/>
    </location>
</feature>
<reference evidence="3 4" key="1">
    <citation type="journal article" date="2022" name="G3 (Bethesda)">
        <title>Enemy or ally: a genomic approach to elucidate the lifestyle of Phyllosticta citrichinaensis.</title>
        <authorList>
            <person name="Buijs V.A."/>
            <person name="Groenewald J.Z."/>
            <person name="Haridas S."/>
            <person name="LaButti K.M."/>
            <person name="Lipzen A."/>
            <person name="Martin F.M."/>
            <person name="Barry K."/>
            <person name="Grigoriev I.V."/>
            <person name="Crous P.W."/>
            <person name="Seidl M.F."/>
        </authorList>
    </citation>
    <scope>NUCLEOTIDE SEQUENCE [LARGE SCALE GENOMIC DNA]</scope>
    <source>
        <strain evidence="3 4">CBS 129764</strain>
    </source>
</reference>
<feature type="non-terminal residue" evidence="3">
    <location>
        <position position="1"/>
    </location>
</feature>
<proteinExistence type="predicted"/>
<gene>
    <name evidence="3" type="ORF">IWX90DRAFT_439489</name>
</gene>
<accession>A0ABR1XPE6</accession>
<name>A0ABR1XPE6_9PEZI</name>
<keyword evidence="2" id="KW-0732">Signal</keyword>
<evidence type="ECO:0000313" key="3">
    <source>
        <dbReference type="EMBL" id="KAK8162097.1"/>
    </source>
</evidence>
<keyword evidence="4" id="KW-1185">Reference proteome</keyword>
<sequence>ALLAGWLNALLCSALLCSCALASATCLTDVASCQKPSPSPPRLPLARARAAPPSISSPHAPSLFLSALSAPLLPRPATVRSIRLRALHFFVAFLQPKVSLAPPSPRPRRLHHLRSPSPPTETQHQR</sequence>
<evidence type="ECO:0000313" key="4">
    <source>
        <dbReference type="Proteomes" id="UP001456524"/>
    </source>
</evidence>
<organism evidence="3 4">
    <name type="scientific">Phyllosticta citrichinensis</name>
    <dbReference type="NCBI Taxonomy" id="1130410"/>
    <lineage>
        <taxon>Eukaryota</taxon>
        <taxon>Fungi</taxon>
        <taxon>Dikarya</taxon>
        <taxon>Ascomycota</taxon>
        <taxon>Pezizomycotina</taxon>
        <taxon>Dothideomycetes</taxon>
        <taxon>Dothideomycetes incertae sedis</taxon>
        <taxon>Botryosphaeriales</taxon>
        <taxon>Phyllostictaceae</taxon>
        <taxon>Phyllosticta</taxon>
    </lineage>
</organism>
<evidence type="ECO:0000256" key="2">
    <source>
        <dbReference type="SAM" id="SignalP"/>
    </source>
</evidence>
<evidence type="ECO:0000256" key="1">
    <source>
        <dbReference type="SAM" id="MobiDB-lite"/>
    </source>
</evidence>
<dbReference type="EMBL" id="JBBWUH010000007">
    <property type="protein sequence ID" value="KAK8162097.1"/>
    <property type="molecule type" value="Genomic_DNA"/>
</dbReference>
<comment type="caution">
    <text evidence="3">The sequence shown here is derived from an EMBL/GenBank/DDBJ whole genome shotgun (WGS) entry which is preliminary data.</text>
</comment>
<protein>
    <submittedName>
        <fullName evidence="3">Uncharacterized protein</fullName>
    </submittedName>
</protein>
<feature type="region of interest" description="Disordered" evidence="1">
    <location>
        <begin position="34"/>
        <end position="54"/>
    </location>
</feature>
<feature type="chain" id="PRO_5047167971" evidence="2">
    <location>
        <begin position="25"/>
        <end position="126"/>
    </location>
</feature>